<dbReference type="GO" id="GO:0006679">
    <property type="term" value="P:glucosylceramide biosynthetic process"/>
    <property type="evidence" value="ECO:0007669"/>
    <property type="project" value="TreeGrafter"/>
</dbReference>
<sequence length="425" mass="45415">MTLGGLAGPAVAWLAAGYAVMAAWLSRRASPGPAPACVAPDSTSVHPVSVLKPLCGAEPRLYENLATLCRQRHPAYQIVFGVCAADDPAIGVVERLRADFPACEIDLVIDPRVHGSNLKASNLINLYARARHAWLVVADSDIAVAPDYLARVTAPLADAPVGVVTCLYRGHPVGGFWSRLGAGFIDHWFAPSVRIAHAGGSRSFSFGATIALRRDALAAIGGFEALSNRLADDFWLGELVRRQGLETVLSDEMVTTDVTESSLGDLWAHELRWMRTIRSLNPTGFAFTFITFTWPMLALAAWISPQPLVLVAAVLGGLARSFLAGGPGAALMAPLRDILLLVEWAVALAGSQVRWRDRILPVRDPPTAEAPLQPRAPAARAGMEPYQGAGVTLRPLPLMTEGTDNGVPERQSSRSTNGLNPPRLL</sequence>
<comment type="pathway">
    <text evidence="2">Lipid metabolism; sphingolipid metabolism.</text>
</comment>
<keyword evidence="7 10" id="KW-1133">Transmembrane helix</keyword>
<dbReference type="InterPro" id="IPR017835">
    <property type="entry name" value="Hopen-assoc_HpnI"/>
</dbReference>
<evidence type="ECO:0000256" key="10">
    <source>
        <dbReference type="SAM" id="Phobius"/>
    </source>
</evidence>
<evidence type="ECO:0000256" key="2">
    <source>
        <dbReference type="ARBA" id="ARBA00004760"/>
    </source>
</evidence>
<dbReference type="PANTHER" id="PTHR12726:SF0">
    <property type="entry name" value="CERAMIDE GLUCOSYLTRANSFERASE"/>
    <property type="match status" value="1"/>
</dbReference>
<gene>
    <name evidence="11" type="primary">hpnI</name>
    <name evidence="11" type="ORF">F7R26_033910</name>
</gene>
<protein>
    <submittedName>
        <fullName evidence="11">Bacteriohopanetetrol glucosamine biosynthesis glycosyltransferase HpnI</fullName>
    </submittedName>
</protein>
<keyword evidence="8 10" id="KW-0472">Membrane</keyword>
<evidence type="ECO:0000313" key="11">
    <source>
        <dbReference type="EMBL" id="QOT79682.1"/>
    </source>
</evidence>
<evidence type="ECO:0000256" key="4">
    <source>
        <dbReference type="ARBA" id="ARBA00022676"/>
    </source>
</evidence>
<dbReference type="Pfam" id="PF13506">
    <property type="entry name" value="Glyco_transf_21"/>
    <property type="match status" value="1"/>
</dbReference>
<reference evidence="11 12" key="1">
    <citation type="submission" date="2020-10" db="EMBL/GenBank/DDBJ databases">
        <title>Complete genome sequence of Cupriavidus basilensis CCUG 49340T.</title>
        <authorList>
            <person name="Salva-Serra F."/>
            <person name="Donoso R.A."/>
            <person name="Cho K.H."/>
            <person name="Yoo J.A."/>
            <person name="Lee K."/>
            <person name="Yoon S.-H."/>
            <person name="Perez-Pantoja D."/>
            <person name="Moore E.R.B."/>
        </authorList>
    </citation>
    <scope>NUCLEOTIDE SEQUENCE [LARGE SCALE GENOMIC DNA]</scope>
    <source>
        <strain evidence="12">CCUG 49340</strain>
    </source>
</reference>
<dbReference type="AlphaFoldDB" id="A0A643FST0"/>
<feature type="region of interest" description="Disordered" evidence="9">
    <location>
        <begin position="397"/>
        <end position="425"/>
    </location>
</feature>
<feature type="transmembrane region" description="Helical" evidence="10">
    <location>
        <begin position="309"/>
        <end position="331"/>
    </location>
</feature>
<dbReference type="InterPro" id="IPR025993">
    <property type="entry name" value="Ceramide_glucosylTrfase"/>
</dbReference>
<accession>A0A643FST0</accession>
<dbReference type="GO" id="GO:0016020">
    <property type="term" value="C:membrane"/>
    <property type="evidence" value="ECO:0007669"/>
    <property type="project" value="UniProtKB-SubCell"/>
</dbReference>
<keyword evidence="6 10" id="KW-0812">Transmembrane</keyword>
<evidence type="ECO:0000256" key="7">
    <source>
        <dbReference type="ARBA" id="ARBA00022989"/>
    </source>
</evidence>
<feature type="transmembrane region" description="Helical" evidence="10">
    <location>
        <begin position="284"/>
        <end position="303"/>
    </location>
</feature>
<evidence type="ECO:0000256" key="3">
    <source>
        <dbReference type="ARBA" id="ARBA00004991"/>
    </source>
</evidence>
<dbReference type="InterPro" id="IPR029044">
    <property type="entry name" value="Nucleotide-diphossugar_trans"/>
</dbReference>
<dbReference type="CDD" id="cd02520">
    <property type="entry name" value="Glucosylceramide_synthase"/>
    <property type="match status" value="1"/>
</dbReference>
<comment type="pathway">
    <text evidence="3">Sphingolipid metabolism.</text>
</comment>
<feature type="transmembrane region" description="Helical" evidence="10">
    <location>
        <begin position="6"/>
        <end position="25"/>
    </location>
</feature>
<dbReference type="NCBIfam" id="TIGR03472">
    <property type="entry name" value="HpnI"/>
    <property type="match status" value="1"/>
</dbReference>
<dbReference type="EMBL" id="CP062804">
    <property type="protein sequence ID" value="QOT79682.1"/>
    <property type="molecule type" value="Genomic_DNA"/>
</dbReference>
<comment type="subcellular location">
    <subcellularLocation>
        <location evidence="1">Membrane</location>
        <topology evidence="1">Multi-pass membrane protein</topology>
    </subcellularLocation>
</comment>
<evidence type="ECO:0000256" key="5">
    <source>
        <dbReference type="ARBA" id="ARBA00022679"/>
    </source>
</evidence>
<evidence type="ECO:0000256" key="6">
    <source>
        <dbReference type="ARBA" id="ARBA00022692"/>
    </source>
</evidence>
<dbReference type="GO" id="GO:0008120">
    <property type="term" value="F:ceramide glucosyltransferase activity"/>
    <property type="evidence" value="ECO:0007669"/>
    <property type="project" value="TreeGrafter"/>
</dbReference>
<evidence type="ECO:0000256" key="9">
    <source>
        <dbReference type="SAM" id="MobiDB-lite"/>
    </source>
</evidence>
<evidence type="ECO:0000256" key="1">
    <source>
        <dbReference type="ARBA" id="ARBA00004141"/>
    </source>
</evidence>
<dbReference type="Gene3D" id="3.90.550.10">
    <property type="entry name" value="Spore Coat Polysaccharide Biosynthesis Protein SpsA, Chain A"/>
    <property type="match status" value="1"/>
</dbReference>
<keyword evidence="4" id="KW-0328">Glycosyltransferase</keyword>
<evidence type="ECO:0000256" key="8">
    <source>
        <dbReference type="ARBA" id="ARBA00023136"/>
    </source>
</evidence>
<organism evidence="11 12">
    <name type="scientific">Cupriavidus basilensis</name>
    <dbReference type="NCBI Taxonomy" id="68895"/>
    <lineage>
        <taxon>Bacteria</taxon>
        <taxon>Pseudomonadati</taxon>
        <taxon>Pseudomonadota</taxon>
        <taxon>Betaproteobacteria</taxon>
        <taxon>Burkholderiales</taxon>
        <taxon>Burkholderiaceae</taxon>
        <taxon>Cupriavidus</taxon>
    </lineage>
</organism>
<dbReference type="PANTHER" id="PTHR12726">
    <property type="entry name" value="CERAMIDE GLUCOSYLTRANSFERASE"/>
    <property type="match status" value="1"/>
</dbReference>
<dbReference type="GeneID" id="98405966"/>
<evidence type="ECO:0000313" key="12">
    <source>
        <dbReference type="Proteomes" id="UP000397656"/>
    </source>
</evidence>
<name>A0A643FST0_9BURK</name>
<proteinExistence type="predicted"/>
<dbReference type="RefSeq" id="WP_150987281.1">
    <property type="nucleotide sequence ID" value="NZ_CP062804.1"/>
</dbReference>
<dbReference type="Proteomes" id="UP000397656">
    <property type="component" value="Chromosome 2"/>
</dbReference>
<keyword evidence="5 11" id="KW-0808">Transferase</keyword>
<dbReference type="SUPFAM" id="SSF53448">
    <property type="entry name" value="Nucleotide-diphospho-sugar transferases"/>
    <property type="match status" value="1"/>
</dbReference>